<evidence type="ECO:0000259" key="1">
    <source>
        <dbReference type="Pfam" id="PF13460"/>
    </source>
</evidence>
<dbReference type="RefSeq" id="WP_089654547.1">
    <property type="nucleotide sequence ID" value="NZ_FNIZ01000026.1"/>
</dbReference>
<protein>
    <submittedName>
        <fullName evidence="2">Uncharacterized conserved protein YbjT, contains NAD(P)-binding and DUF2867 domains</fullName>
    </submittedName>
</protein>
<dbReference type="SUPFAM" id="SSF51735">
    <property type="entry name" value="NAD(P)-binding Rossmann-fold domains"/>
    <property type="match status" value="1"/>
</dbReference>
<dbReference type="AlphaFoldDB" id="A0A1H0UHP5"/>
<sequence length="206" mass="22654">MKVLVIGANGKVGKHIVDKLVETEHTPYAMVRKKDQIPQFEEKGVETIHGDLMRDFEHAFKGMDAVIFAAGSGPDTGADMTIVIDQEGAIKAAEHAEANGVKRYMMLSSIGADRAEEAPDDFKFYLYAKRRADEYLKSTDLDYTIVRPGGLTNDAGTGKVTLKERTDQGEIPREDVAATLVHLLSVEDSIHQSYDLISGDTPIEEL</sequence>
<dbReference type="PANTHER" id="PTHR15020:SF50">
    <property type="entry name" value="UPF0659 PROTEIN YMR090W"/>
    <property type="match status" value="1"/>
</dbReference>
<evidence type="ECO:0000313" key="2">
    <source>
        <dbReference type="EMBL" id="SDP65812.1"/>
    </source>
</evidence>
<dbReference type="Pfam" id="PF13460">
    <property type="entry name" value="NAD_binding_10"/>
    <property type="match status" value="1"/>
</dbReference>
<name>A0A1H0UHP5_HALAD</name>
<accession>A0A1H0UHP5</accession>
<dbReference type="InterPro" id="IPR016040">
    <property type="entry name" value="NAD(P)-bd_dom"/>
</dbReference>
<proteinExistence type="predicted"/>
<dbReference type="CDD" id="cd05243">
    <property type="entry name" value="SDR_a5"/>
    <property type="match status" value="1"/>
</dbReference>
<keyword evidence="3" id="KW-1185">Reference proteome</keyword>
<dbReference type="Gene3D" id="3.40.50.720">
    <property type="entry name" value="NAD(P)-binding Rossmann-like Domain"/>
    <property type="match status" value="1"/>
</dbReference>
<organism evidence="2 3">
    <name type="scientific">Halobacillus aidingensis</name>
    <dbReference type="NCBI Taxonomy" id="240303"/>
    <lineage>
        <taxon>Bacteria</taxon>
        <taxon>Bacillati</taxon>
        <taxon>Bacillota</taxon>
        <taxon>Bacilli</taxon>
        <taxon>Bacillales</taxon>
        <taxon>Bacillaceae</taxon>
        <taxon>Halobacillus</taxon>
    </lineage>
</organism>
<gene>
    <name evidence="2" type="ORF">SAMN05421677_12634</name>
</gene>
<evidence type="ECO:0000313" key="3">
    <source>
        <dbReference type="Proteomes" id="UP000198860"/>
    </source>
</evidence>
<dbReference type="Proteomes" id="UP000198860">
    <property type="component" value="Unassembled WGS sequence"/>
</dbReference>
<dbReference type="STRING" id="240303.SAMN05421677_12634"/>
<dbReference type="InterPro" id="IPR036291">
    <property type="entry name" value="NAD(P)-bd_dom_sf"/>
</dbReference>
<dbReference type="EMBL" id="FNIZ01000026">
    <property type="protein sequence ID" value="SDP65812.1"/>
    <property type="molecule type" value="Genomic_DNA"/>
</dbReference>
<feature type="domain" description="NAD(P)-binding" evidence="1">
    <location>
        <begin position="7"/>
        <end position="185"/>
    </location>
</feature>
<reference evidence="3" key="1">
    <citation type="submission" date="2016-10" db="EMBL/GenBank/DDBJ databases">
        <authorList>
            <person name="Varghese N."/>
            <person name="Submissions S."/>
        </authorList>
    </citation>
    <scope>NUCLEOTIDE SEQUENCE [LARGE SCALE GENOMIC DNA]</scope>
    <source>
        <strain evidence="3">CGMCC 1.3703</strain>
    </source>
</reference>
<dbReference type="OrthoDB" id="9803892at2"/>
<dbReference type="PANTHER" id="PTHR15020">
    <property type="entry name" value="FLAVIN REDUCTASE-RELATED"/>
    <property type="match status" value="1"/>
</dbReference>